<evidence type="ECO:0008006" key="4">
    <source>
        <dbReference type="Google" id="ProtNLM"/>
    </source>
</evidence>
<feature type="region of interest" description="Disordered" evidence="1">
    <location>
        <begin position="1"/>
        <end position="24"/>
    </location>
</feature>
<name>A0AAR5PUZ2_DENPD</name>
<accession>A0AAR5PUZ2</accession>
<evidence type="ECO:0000313" key="3">
    <source>
        <dbReference type="Proteomes" id="UP000019118"/>
    </source>
</evidence>
<proteinExistence type="predicted"/>
<evidence type="ECO:0000313" key="2">
    <source>
        <dbReference type="EnsemblMetazoa" id="XP_019764833.1"/>
    </source>
</evidence>
<dbReference type="KEGG" id="dpa:109540796"/>
<organism evidence="2 3">
    <name type="scientific">Dendroctonus ponderosae</name>
    <name type="common">Mountain pine beetle</name>
    <dbReference type="NCBI Taxonomy" id="77166"/>
    <lineage>
        <taxon>Eukaryota</taxon>
        <taxon>Metazoa</taxon>
        <taxon>Ecdysozoa</taxon>
        <taxon>Arthropoda</taxon>
        <taxon>Hexapoda</taxon>
        <taxon>Insecta</taxon>
        <taxon>Pterygota</taxon>
        <taxon>Neoptera</taxon>
        <taxon>Endopterygota</taxon>
        <taxon>Coleoptera</taxon>
        <taxon>Polyphaga</taxon>
        <taxon>Cucujiformia</taxon>
        <taxon>Curculionidae</taxon>
        <taxon>Scolytinae</taxon>
        <taxon>Dendroctonus</taxon>
    </lineage>
</organism>
<sequence>MGRSTCTGTTTSSPTTRNSSTTTRNQFTGALLVQDAPGQLGPGIYTNGMENGESSIYSKTTTPFLLKTLEKLIDRHIREEVLTRSLLHQNQYAYQIGKPCESAAGALYGAK</sequence>
<dbReference type="GeneID" id="109540796"/>
<reference evidence="2" key="2">
    <citation type="submission" date="2024-08" db="UniProtKB">
        <authorList>
            <consortium name="EnsemblMetazoa"/>
        </authorList>
    </citation>
    <scope>IDENTIFICATION</scope>
</reference>
<evidence type="ECO:0000256" key="1">
    <source>
        <dbReference type="SAM" id="MobiDB-lite"/>
    </source>
</evidence>
<dbReference type="EnsemblMetazoa" id="XM_019909274.1">
    <property type="protein sequence ID" value="XP_019764833.1"/>
    <property type="gene ID" value="LOC109540796"/>
</dbReference>
<reference evidence="3" key="1">
    <citation type="journal article" date="2013" name="Genome Biol.">
        <title>Draft genome of the mountain pine beetle, Dendroctonus ponderosae Hopkins, a major forest pest.</title>
        <authorList>
            <person name="Keeling C.I."/>
            <person name="Yuen M.M."/>
            <person name="Liao N.Y."/>
            <person name="Docking T.R."/>
            <person name="Chan S.K."/>
            <person name="Taylor G.A."/>
            <person name="Palmquist D.L."/>
            <person name="Jackman S.D."/>
            <person name="Nguyen A."/>
            <person name="Li M."/>
            <person name="Henderson H."/>
            <person name="Janes J.K."/>
            <person name="Zhao Y."/>
            <person name="Pandoh P."/>
            <person name="Moore R."/>
            <person name="Sperling F.A."/>
            <person name="Huber D.P."/>
            <person name="Birol I."/>
            <person name="Jones S.J."/>
            <person name="Bohlmann J."/>
        </authorList>
    </citation>
    <scope>NUCLEOTIDE SEQUENCE</scope>
</reference>
<dbReference type="RefSeq" id="XP_019764833.1">
    <property type="nucleotide sequence ID" value="XM_019909274.2"/>
</dbReference>
<protein>
    <recommendedName>
        <fullName evidence="4">Reverse transcriptase domain-containing protein</fullName>
    </recommendedName>
</protein>
<keyword evidence="3" id="KW-1185">Reference proteome</keyword>
<dbReference type="AlphaFoldDB" id="A0AAR5PUZ2"/>
<dbReference type="Proteomes" id="UP000019118">
    <property type="component" value="Unassembled WGS sequence"/>
</dbReference>